<organism evidence="2 3">
    <name type="scientific">Vibrio anguillarum</name>
    <name type="common">Listonella anguillarum</name>
    <dbReference type="NCBI Taxonomy" id="55601"/>
    <lineage>
        <taxon>Bacteria</taxon>
        <taxon>Pseudomonadati</taxon>
        <taxon>Pseudomonadota</taxon>
        <taxon>Gammaproteobacteria</taxon>
        <taxon>Vibrionales</taxon>
        <taxon>Vibrionaceae</taxon>
        <taxon>Vibrio</taxon>
    </lineage>
</organism>
<dbReference type="RefSeq" id="WP_194663884.1">
    <property type="nucleotide sequence ID" value="NZ_RDPI01000019.1"/>
</dbReference>
<feature type="region of interest" description="Disordered" evidence="1">
    <location>
        <begin position="1"/>
        <end position="40"/>
    </location>
</feature>
<protein>
    <submittedName>
        <fullName evidence="2">Uncharacterized protein</fullName>
    </submittedName>
</protein>
<name>A0ABR9Z9M9_VIBAN</name>
<dbReference type="EMBL" id="RDPI01000019">
    <property type="protein sequence ID" value="MBF4374425.1"/>
    <property type="molecule type" value="Genomic_DNA"/>
</dbReference>
<gene>
    <name evidence="2" type="ORF">EAY46_15255</name>
</gene>
<evidence type="ECO:0000256" key="1">
    <source>
        <dbReference type="SAM" id="MobiDB-lite"/>
    </source>
</evidence>
<evidence type="ECO:0000313" key="2">
    <source>
        <dbReference type="EMBL" id="MBF4374425.1"/>
    </source>
</evidence>
<comment type="caution">
    <text evidence="2">The sequence shown here is derived from an EMBL/GenBank/DDBJ whole genome shotgun (WGS) entry which is preliminary data.</text>
</comment>
<feature type="compositionally biased region" description="Polar residues" evidence="1">
    <location>
        <begin position="26"/>
        <end position="39"/>
    </location>
</feature>
<sequence length="361" mass="41422">MAKTKQQKRQQKKRAAAKKKATHQHNQNQQRKSGTNNAWWNVDDPTSFKMPLDFFAAFPNELIGMEEILFLEESHSHIDVPAYIYPAEDSICKAMNARLIFNDSEPMDFSGKHWIIVDTKTMLPTFAFAELDEAKEHTLLAFPTAKTIRSNSLGLVGNLDYPTLCQTLPTLDKVESEAFWVNYFLDMENKYGFSFGAMDFVESLLEKLIQDHKAPQLIHSDFCDKTSLDRAFDFIAKNHLSSYSVAINVAMKYELEISRIHNLLSTDLSEIDDIPSEGQVYATPSGQKIYIEKVWQDDESDFFTVDYVDYEQHDDMDGIGESIDGEQWAKMKPILSLVLDDELNDETQAQLDELRDMLKAR</sequence>
<dbReference type="Proteomes" id="UP000726136">
    <property type="component" value="Unassembled WGS sequence"/>
</dbReference>
<evidence type="ECO:0000313" key="3">
    <source>
        <dbReference type="Proteomes" id="UP000726136"/>
    </source>
</evidence>
<feature type="compositionally biased region" description="Basic residues" evidence="1">
    <location>
        <begin position="1"/>
        <end position="23"/>
    </location>
</feature>
<reference evidence="2 3" key="1">
    <citation type="journal article" date="2021" name="PeerJ">
        <title>Analysis of 44 Vibrio anguillarum genomes reveals high genetic diversity.</title>
        <authorList>
            <person name="Hansen M.J."/>
            <person name="Dalsgaard I."/>
        </authorList>
    </citation>
    <scope>NUCLEOTIDE SEQUENCE [LARGE SCALE GENOMIC DNA]</scope>
    <source>
        <strain evidence="2 3">040915-1/1B</strain>
    </source>
</reference>
<proteinExistence type="predicted"/>
<keyword evidence="3" id="KW-1185">Reference proteome</keyword>
<accession>A0ABR9Z9M9</accession>